<dbReference type="PROSITE" id="PS51340">
    <property type="entry name" value="MOSC"/>
    <property type="match status" value="1"/>
</dbReference>
<dbReference type="GO" id="GO:0003824">
    <property type="term" value="F:catalytic activity"/>
    <property type="evidence" value="ECO:0007669"/>
    <property type="project" value="InterPro"/>
</dbReference>
<name>A0A0M4FKR4_9BACI</name>
<gene>
    <name evidence="2" type="ORF">AM592_22900</name>
</gene>
<evidence type="ECO:0000313" key="2">
    <source>
        <dbReference type="EMBL" id="ALC84024.1"/>
    </source>
</evidence>
<evidence type="ECO:0000259" key="1">
    <source>
        <dbReference type="PROSITE" id="PS51340"/>
    </source>
</evidence>
<dbReference type="PATRIC" id="fig|1441095.3.peg.5075"/>
<dbReference type="SUPFAM" id="SSF50800">
    <property type="entry name" value="PK beta-barrel domain-like"/>
    <property type="match status" value="1"/>
</dbReference>
<dbReference type="Pfam" id="PF03475">
    <property type="entry name" value="YiiM_3-alpha"/>
    <property type="match status" value="1"/>
</dbReference>
<dbReference type="AlphaFoldDB" id="A0A0M4FKR4"/>
<dbReference type="Pfam" id="PF03473">
    <property type="entry name" value="MOSC"/>
    <property type="match status" value="1"/>
</dbReference>
<dbReference type="Proteomes" id="UP000067625">
    <property type="component" value="Chromosome"/>
</dbReference>
<dbReference type="GO" id="GO:0030170">
    <property type="term" value="F:pyridoxal phosphate binding"/>
    <property type="evidence" value="ECO:0007669"/>
    <property type="project" value="InterPro"/>
</dbReference>
<dbReference type="STRING" id="1441095.AM592_22900"/>
<dbReference type="InterPro" id="IPR005163">
    <property type="entry name" value="Tri_helical_YiiM-like"/>
</dbReference>
<dbReference type="PANTHER" id="PTHR30212:SF4">
    <property type="entry name" value="MOSC DOMAIN-CONTAINING PROTEIN"/>
    <property type="match status" value="1"/>
</dbReference>
<feature type="domain" description="MOSC" evidence="1">
    <location>
        <begin position="33"/>
        <end position="167"/>
    </location>
</feature>
<reference evidence="3" key="1">
    <citation type="submission" date="2015-08" db="EMBL/GenBank/DDBJ databases">
        <title>Genome sequencing project for genomic taxonomy and phylogenomics of Bacillus-like bacteria.</title>
        <authorList>
            <person name="Liu B."/>
            <person name="Wang J."/>
            <person name="Zhu Y."/>
            <person name="Liu G."/>
            <person name="Chen Q."/>
            <person name="Chen Z."/>
            <person name="Lan J."/>
            <person name="Che J."/>
            <person name="Ge C."/>
            <person name="Shi H."/>
            <person name="Pan Z."/>
            <person name="Liu X."/>
        </authorList>
    </citation>
    <scope>NUCLEOTIDE SEQUENCE [LARGE SCALE GENOMIC DNA]</scope>
    <source>
        <strain evidence="3">FJAT-4402</strain>
    </source>
</reference>
<organism evidence="2 3">
    <name type="scientific">Bacillus gobiensis</name>
    <dbReference type="NCBI Taxonomy" id="1441095"/>
    <lineage>
        <taxon>Bacteria</taxon>
        <taxon>Bacillati</taxon>
        <taxon>Bacillota</taxon>
        <taxon>Bacilli</taxon>
        <taxon>Bacillales</taxon>
        <taxon>Bacillaceae</taxon>
        <taxon>Bacillus</taxon>
    </lineage>
</organism>
<dbReference type="Gene3D" id="2.40.33.20">
    <property type="entry name" value="PK beta-barrel domain-like"/>
    <property type="match status" value="1"/>
</dbReference>
<dbReference type="EMBL" id="CP012600">
    <property type="protein sequence ID" value="ALC84024.1"/>
    <property type="molecule type" value="Genomic_DNA"/>
</dbReference>
<proteinExistence type="predicted"/>
<dbReference type="RefSeq" id="WP_053605917.1">
    <property type="nucleotide sequence ID" value="NZ_CP012600.1"/>
</dbReference>
<accession>A0A0M4FKR4</accession>
<dbReference type="InterPro" id="IPR005302">
    <property type="entry name" value="MoCF_Sase_C"/>
</dbReference>
<dbReference type="InterPro" id="IPR052353">
    <property type="entry name" value="Benzoxazolinone_Detox_Enz"/>
</dbReference>
<sequence>MENESFRIHSIHVGKPKTYEFNGKQIETSIYKHRVDQPVFLSEVNFEGDRQADLVYHGGRDKAVCVYPYDHYPYWESQLNKTLEGSAFGENLTVEGLTEKDVYIGDVFALGEAVVQISQPRQPCFKLAKKYDVKDMPLKVQMSGFTGFYFRVLNEGKVTPASVLKRISRDPSQISVHFANHIKYHDKENREGIEKVLKVDALSESWRASFEKMAASL</sequence>
<evidence type="ECO:0000313" key="3">
    <source>
        <dbReference type="Proteomes" id="UP000067625"/>
    </source>
</evidence>
<dbReference type="InterPro" id="IPR011037">
    <property type="entry name" value="Pyrv_Knase-like_insert_dom_sf"/>
</dbReference>
<dbReference type="PANTHER" id="PTHR30212">
    <property type="entry name" value="PROTEIN YIIM"/>
    <property type="match status" value="1"/>
</dbReference>
<protein>
    <submittedName>
        <fullName evidence="2">Cytoplasmic protein</fullName>
    </submittedName>
</protein>
<keyword evidence="3" id="KW-1185">Reference proteome</keyword>
<dbReference type="GO" id="GO:0030151">
    <property type="term" value="F:molybdenum ion binding"/>
    <property type="evidence" value="ECO:0007669"/>
    <property type="project" value="InterPro"/>
</dbReference>
<dbReference type="OrthoDB" id="9786134at2"/>
<reference evidence="2 3" key="2">
    <citation type="journal article" date="2016" name="Int. J. Syst. Evol. Microbiol.">
        <title>Bacillus gobiensis sp. nov., isolated from a soil sample.</title>
        <authorList>
            <person name="Liu B."/>
            <person name="Liu G.H."/>
            <person name="Cetin S."/>
            <person name="Schumann P."/>
            <person name="Pan Z.Z."/>
            <person name="Chen Q.Q."/>
        </authorList>
    </citation>
    <scope>NUCLEOTIDE SEQUENCE [LARGE SCALE GENOMIC DNA]</scope>
    <source>
        <strain evidence="2 3">FJAT-4402</strain>
    </source>
</reference>